<evidence type="ECO:0000313" key="10">
    <source>
        <dbReference type="Proteomes" id="UP001642360"/>
    </source>
</evidence>
<dbReference type="InterPro" id="IPR044759">
    <property type="entry name" value="bZIP_RF2"/>
</dbReference>
<proteinExistence type="predicted"/>
<dbReference type="Proteomes" id="UP001642360">
    <property type="component" value="Unassembled WGS sequence"/>
</dbReference>
<reference evidence="9 10" key="1">
    <citation type="submission" date="2024-02" db="EMBL/GenBank/DDBJ databases">
        <authorList>
            <person name="Vignale AGUSTIN F."/>
            <person name="Sosa J E."/>
            <person name="Modenutti C."/>
        </authorList>
    </citation>
    <scope>NUCLEOTIDE SEQUENCE [LARGE SCALE GENOMIC DNA]</scope>
</reference>
<accession>A0ABC8U9K1</accession>
<dbReference type="CDD" id="cd14703">
    <property type="entry name" value="bZIP_plant_RF2"/>
    <property type="match status" value="1"/>
</dbReference>
<evidence type="ECO:0000256" key="5">
    <source>
        <dbReference type="ARBA" id="ARBA00023242"/>
    </source>
</evidence>
<dbReference type="PROSITE" id="PS50217">
    <property type="entry name" value="BZIP"/>
    <property type="match status" value="1"/>
</dbReference>
<dbReference type="EMBL" id="CAUOFW020007279">
    <property type="protein sequence ID" value="CAK9178446.1"/>
    <property type="molecule type" value="Genomic_DNA"/>
</dbReference>
<evidence type="ECO:0000259" key="8">
    <source>
        <dbReference type="PROSITE" id="PS50217"/>
    </source>
</evidence>
<dbReference type="GO" id="GO:0003677">
    <property type="term" value="F:DNA binding"/>
    <property type="evidence" value="ECO:0007669"/>
    <property type="project" value="UniProtKB-KW"/>
</dbReference>
<dbReference type="InterPro" id="IPR004827">
    <property type="entry name" value="bZIP"/>
</dbReference>
<sequence length="509" mass="56203">MPQQPSEQPFDLNSVMRISHARSLSHTFESLPPLSPFCQPKPSSPSDLNLNDVSMEEVAGSSQHPHLSSSIPRTNVFWSSQSLPPRKGHRRANSDVPLEFSTVILSSPQLIPIIDKGFLGRSAHVGDNIENDKPIHLVKQELDIDKNVNSNAKRMNEKKSEEEATDNLFSAKMKLDKIDTLNSSGTMLNAGGSSDSEVESSAKENTSNTYGSGSNFSTSKREGVKRSVGGDIAPTGQHFRSVSMDNFIGKLHFGDDPPKLPPSLGNQVGQLLPSNSLNENSAKFSLEFGNGEFSEAELKKIMKDEKLGDIASSDPKRAKRILANRQSAARSKERKTQYISELEHKVQMLETEATALSTQLTVLKQDYSCLKSLNYELKHRFQAMEQQAQLREGIYIASKNRLVMEYGLVVETDDYIRTTSSYASSGFGVLDIENQLGLVWIGQASRSNLTTLASALHETLVAEVERLKLATAELGEEARPSNCMAQQLSMKHQMIHMQPLPTSSTTPKW</sequence>
<gene>
    <name evidence="9" type="ORF">ILEXP_LOCUS48365</name>
</gene>
<comment type="subcellular location">
    <subcellularLocation>
        <location evidence="1">Nucleus</location>
    </subcellularLocation>
</comment>
<evidence type="ECO:0000313" key="9">
    <source>
        <dbReference type="EMBL" id="CAK9178446.1"/>
    </source>
</evidence>
<keyword evidence="3" id="KW-0238">DNA-binding</keyword>
<evidence type="ECO:0000256" key="7">
    <source>
        <dbReference type="SAM" id="MobiDB-lite"/>
    </source>
</evidence>
<dbReference type="SUPFAM" id="SSF57959">
    <property type="entry name" value="Leucine zipper domain"/>
    <property type="match status" value="1"/>
</dbReference>
<keyword evidence="6" id="KW-0175">Coiled coil</keyword>
<dbReference type="AlphaFoldDB" id="A0ABC8U9K1"/>
<protein>
    <recommendedName>
        <fullName evidence="8">BZIP domain-containing protein</fullName>
    </recommendedName>
</protein>
<evidence type="ECO:0000256" key="3">
    <source>
        <dbReference type="ARBA" id="ARBA00023125"/>
    </source>
</evidence>
<dbReference type="SMART" id="SM00338">
    <property type="entry name" value="BRLZ"/>
    <property type="match status" value="1"/>
</dbReference>
<feature type="coiled-coil region" evidence="6">
    <location>
        <begin position="332"/>
        <end position="366"/>
    </location>
</feature>
<dbReference type="Gene3D" id="1.20.5.170">
    <property type="match status" value="1"/>
</dbReference>
<feature type="compositionally biased region" description="Polar residues" evidence="7">
    <location>
        <begin position="185"/>
        <end position="195"/>
    </location>
</feature>
<feature type="compositionally biased region" description="Polar residues" evidence="7">
    <location>
        <begin position="203"/>
        <end position="218"/>
    </location>
</feature>
<name>A0ABC8U9K1_9AQUA</name>
<evidence type="ECO:0000256" key="6">
    <source>
        <dbReference type="SAM" id="Coils"/>
    </source>
</evidence>
<dbReference type="Pfam" id="PF00170">
    <property type="entry name" value="bZIP_1"/>
    <property type="match status" value="1"/>
</dbReference>
<feature type="domain" description="BZIP" evidence="8">
    <location>
        <begin position="314"/>
        <end position="377"/>
    </location>
</feature>
<keyword evidence="5" id="KW-0539">Nucleus</keyword>
<keyword evidence="2" id="KW-0805">Transcription regulation</keyword>
<keyword evidence="10" id="KW-1185">Reference proteome</keyword>
<dbReference type="GO" id="GO:0005634">
    <property type="term" value="C:nucleus"/>
    <property type="evidence" value="ECO:0007669"/>
    <property type="project" value="UniProtKB-SubCell"/>
</dbReference>
<organism evidence="9 10">
    <name type="scientific">Ilex paraguariensis</name>
    <name type="common">yerba mate</name>
    <dbReference type="NCBI Taxonomy" id="185542"/>
    <lineage>
        <taxon>Eukaryota</taxon>
        <taxon>Viridiplantae</taxon>
        <taxon>Streptophyta</taxon>
        <taxon>Embryophyta</taxon>
        <taxon>Tracheophyta</taxon>
        <taxon>Spermatophyta</taxon>
        <taxon>Magnoliopsida</taxon>
        <taxon>eudicotyledons</taxon>
        <taxon>Gunneridae</taxon>
        <taxon>Pentapetalae</taxon>
        <taxon>asterids</taxon>
        <taxon>campanulids</taxon>
        <taxon>Aquifoliales</taxon>
        <taxon>Aquifoliaceae</taxon>
        <taxon>Ilex</taxon>
    </lineage>
</organism>
<evidence type="ECO:0000256" key="4">
    <source>
        <dbReference type="ARBA" id="ARBA00023163"/>
    </source>
</evidence>
<keyword evidence="4" id="KW-0804">Transcription</keyword>
<evidence type="ECO:0000256" key="1">
    <source>
        <dbReference type="ARBA" id="ARBA00004123"/>
    </source>
</evidence>
<comment type="caution">
    <text evidence="9">The sequence shown here is derived from an EMBL/GenBank/DDBJ whole genome shotgun (WGS) entry which is preliminary data.</text>
</comment>
<evidence type="ECO:0000256" key="2">
    <source>
        <dbReference type="ARBA" id="ARBA00023015"/>
    </source>
</evidence>
<feature type="region of interest" description="Disordered" evidence="7">
    <location>
        <begin position="185"/>
        <end position="223"/>
    </location>
</feature>
<dbReference type="PANTHER" id="PTHR13690">
    <property type="entry name" value="TRANSCRIPTION FACTOR POSF21-RELATED"/>
    <property type="match status" value="1"/>
</dbReference>
<dbReference type="PANTHER" id="PTHR13690:SF112">
    <property type="entry name" value="TRANSCRIPTION FACTOR RF2A-LIKE"/>
    <property type="match status" value="1"/>
</dbReference>
<dbReference type="InterPro" id="IPR046347">
    <property type="entry name" value="bZIP_sf"/>
</dbReference>